<proteinExistence type="predicted"/>
<protein>
    <submittedName>
        <fullName evidence="1">Uncharacterized protein</fullName>
    </submittedName>
</protein>
<keyword evidence="2" id="KW-1185">Reference proteome</keyword>
<reference evidence="1 2" key="1">
    <citation type="journal article" date="2024" name="Ann. Entomol. Soc. Am.">
        <title>Genomic analyses of the southern and eastern yellowjacket wasps (Hymenoptera: Vespidae) reveal evolutionary signatures of social life.</title>
        <authorList>
            <person name="Catto M.A."/>
            <person name="Caine P.B."/>
            <person name="Orr S.E."/>
            <person name="Hunt B.G."/>
            <person name="Goodisman M.A.D."/>
        </authorList>
    </citation>
    <scope>NUCLEOTIDE SEQUENCE [LARGE SCALE GENOMIC DNA]</scope>
    <source>
        <strain evidence="1">233</strain>
        <tissue evidence="1">Head and thorax</tissue>
    </source>
</reference>
<evidence type="ECO:0000313" key="2">
    <source>
        <dbReference type="Proteomes" id="UP001607302"/>
    </source>
</evidence>
<sequence>MMLDRSTANEVSKDFIGWLANVLRSTPDGIPARLKKFHHEVGLPGPSTSTSTLSHNYQLTSISQISGVLLFAT</sequence>
<dbReference type="Proteomes" id="UP001607302">
    <property type="component" value="Unassembled WGS sequence"/>
</dbReference>
<organism evidence="1 2">
    <name type="scientific">Vespula squamosa</name>
    <name type="common">Southern yellow jacket</name>
    <name type="synonym">Wasp</name>
    <dbReference type="NCBI Taxonomy" id="30214"/>
    <lineage>
        <taxon>Eukaryota</taxon>
        <taxon>Metazoa</taxon>
        <taxon>Ecdysozoa</taxon>
        <taxon>Arthropoda</taxon>
        <taxon>Hexapoda</taxon>
        <taxon>Insecta</taxon>
        <taxon>Pterygota</taxon>
        <taxon>Neoptera</taxon>
        <taxon>Endopterygota</taxon>
        <taxon>Hymenoptera</taxon>
        <taxon>Apocrita</taxon>
        <taxon>Aculeata</taxon>
        <taxon>Vespoidea</taxon>
        <taxon>Vespidae</taxon>
        <taxon>Vespinae</taxon>
        <taxon>Vespula</taxon>
    </lineage>
</organism>
<dbReference type="EMBL" id="JAUDFV010000166">
    <property type="protein sequence ID" value="KAL2712316.1"/>
    <property type="molecule type" value="Genomic_DNA"/>
</dbReference>
<comment type="caution">
    <text evidence="1">The sequence shown here is derived from an EMBL/GenBank/DDBJ whole genome shotgun (WGS) entry which is preliminary data.</text>
</comment>
<gene>
    <name evidence="1" type="ORF">V1478_017839</name>
</gene>
<dbReference type="AlphaFoldDB" id="A0ABD1ZVD2"/>
<accession>A0ABD1ZVD2</accession>
<name>A0ABD1ZVD2_VESSQ</name>
<evidence type="ECO:0000313" key="1">
    <source>
        <dbReference type="EMBL" id="KAL2712316.1"/>
    </source>
</evidence>